<feature type="domain" description="C2H2-type" evidence="13">
    <location>
        <begin position="342"/>
        <end position="369"/>
    </location>
</feature>
<accession>A0AAV2ZNE8</accession>
<feature type="domain" description="C2H2-type" evidence="13">
    <location>
        <begin position="208"/>
        <end position="235"/>
    </location>
</feature>
<evidence type="ECO:0000256" key="4">
    <source>
        <dbReference type="ARBA" id="ARBA00022737"/>
    </source>
</evidence>
<dbReference type="PANTHER" id="PTHR23234">
    <property type="entry name" value="ZNF44 PROTEIN"/>
    <property type="match status" value="1"/>
</dbReference>
<evidence type="ECO:0000256" key="8">
    <source>
        <dbReference type="ARBA" id="ARBA00023125"/>
    </source>
</evidence>
<proteinExistence type="inferred from homology"/>
<dbReference type="FunFam" id="3.30.160.60:FF:000229">
    <property type="entry name" value="Zinc finger protein 90 homolog"/>
    <property type="match status" value="1"/>
</dbReference>
<evidence type="ECO:0000256" key="2">
    <source>
        <dbReference type="ARBA" id="ARBA00006991"/>
    </source>
</evidence>
<keyword evidence="10" id="KW-0539">Nucleus</keyword>
<dbReference type="PROSITE" id="PS00028">
    <property type="entry name" value="ZINC_FINGER_C2H2_1"/>
    <property type="match status" value="5"/>
</dbReference>
<dbReference type="InterPro" id="IPR050758">
    <property type="entry name" value="Znf_C2H2-type"/>
</dbReference>
<evidence type="ECO:0000256" key="1">
    <source>
        <dbReference type="ARBA" id="ARBA00004123"/>
    </source>
</evidence>
<feature type="compositionally biased region" description="Polar residues" evidence="12">
    <location>
        <begin position="41"/>
        <end position="51"/>
    </location>
</feature>
<feature type="domain" description="C2H2-type" evidence="13">
    <location>
        <begin position="180"/>
        <end position="207"/>
    </location>
</feature>
<dbReference type="PANTHER" id="PTHR23234:SF8">
    <property type="entry name" value="C2H2-TYPE DOMAIN-CONTAINING PROTEIN"/>
    <property type="match status" value="1"/>
</dbReference>
<dbReference type="AlphaFoldDB" id="A0AAV2ZNE8"/>
<gene>
    <name evidence="14" type="ORF">GDO54_004790</name>
</gene>
<keyword evidence="3" id="KW-0479">Metal-binding</keyword>
<keyword evidence="4" id="KW-0677">Repeat</keyword>
<keyword evidence="5 11" id="KW-0863">Zinc-finger</keyword>
<dbReference type="Pfam" id="PF00096">
    <property type="entry name" value="zf-C2H2"/>
    <property type="match status" value="5"/>
</dbReference>
<dbReference type="GO" id="GO:0005634">
    <property type="term" value="C:nucleus"/>
    <property type="evidence" value="ECO:0007669"/>
    <property type="project" value="UniProtKB-SubCell"/>
</dbReference>
<evidence type="ECO:0000259" key="13">
    <source>
        <dbReference type="PROSITE" id="PS50157"/>
    </source>
</evidence>
<keyword evidence="6" id="KW-0862">Zinc</keyword>
<comment type="caution">
    <text evidence="14">The sequence shown here is derived from an EMBL/GenBank/DDBJ whole genome shotgun (WGS) entry which is preliminary data.</text>
</comment>
<dbReference type="Gene3D" id="3.30.160.60">
    <property type="entry name" value="Classic Zinc Finger"/>
    <property type="match status" value="5"/>
</dbReference>
<dbReference type="InterPro" id="IPR013087">
    <property type="entry name" value="Znf_C2H2_type"/>
</dbReference>
<reference evidence="14" key="1">
    <citation type="thesis" date="2020" institute="ProQuest LLC" country="789 East Eisenhower Parkway, Ann Arbor, MI, USA">
        <title>Comparative Genomics and Chromosome Evolution.</title>
        <authorList>
            <person name="Mudd A.B."/>
        </authorList>
    </citation>
    <scope>NUCLEOTIDE SEQUENCE</scope>
    <source>
        <strain evidence="14">1538</strain>
        <tissue evidence="14">Blood</tissue>
    </source>
</reference>
<evidence type="ECO:0000256" key="7">
    <source>
        <dbReference type="ARBA" id="ARBA00023015"/>
    </source>
</evidence>
<dbReference type="InterPro" id="IPR036236">
    <property type="entry name" value="Znf_C2H2_sf"/>
</dbReference>
<dbReference type="GO" id="GO:0008270">
    <property type="term" value="F:zinc ion binding"/>
    <property type="evidence" value="ECO:0007669"/>
    <property type="project" value="UniProtKB-KW"/>
</dbReference>
<evidence type="ECO:0000256" key="3">
    <source>
        <dbReference type="ARBA" id="ARBA00022723"/>
    </source>
</evidence>
<protein>
    <recommendedName>
        <fullName evidence="13">C2H2-type domain-containing protein</fullName>
    </recommendedName>
</protein>
<dbReference type="FunFam" id="3.30.160.60:FF:000575">
    <property type="entry name" value="Zinc finger protein OZF"/>
    <property type="match status" value="1"/>
</dbReference>
<evidence type="ECO:0000256" key="6">
    <source>
        <dbReference type="ARBA" id="ARBA00022833"/>
    </source>
</evidence>
<dbReference type="GO" id="GO:0003677">
    <property type="term" value="F:DNA binding"/>
    <property type="evidence" value="ECO:0007669"/>
    <property type="project" value="UniProtKB-KW"/>
</dbReference>
<evidence type="ECO:0000256" key="9">
    <source>
        <dbReference type="ARBA" id="ARBA00023163"/>
    </source>
</evidence>
<evidence type="ECO:0000256" key="5">
    <source>
        <dbReference type="ARBA" id="ARBA00022771"/>
    </source>
</evidence>
<evidence type="ECO:0000256" key="11">
    <source>
        <dbReference type="PROSITE-ProRule" id="PRU00042"/>
    </source>
</evidence>
<evidence type="ECO:0000313" key="14">
    <source>
        <dbReference type="EMBL" id="DBA15598.1"/>
    </source>
</evidence>
<organism evidence="14 15">
    <name type="scientific">Pyxicephalus adspersus</name>
    <name type="common">African bullfrog</name>
    <dbReference type="NCBI Taxonomy" id="30357"/>
    <lineage>
        <taxon>Eukaryota</taxon>
        <taxon>Metazoa</taxon>
        <taxon>Chordata</taxon>
        <taxon>Craniata</taxon>
        <taxon>Vertebrata</taxon>
        <taxon>Euteleostomi</taxon>
        <taxon>Amphibia</taxon>
        <taxon>Batrachia</taxon>
        <taxon>Anura</taxon>
        <taxon>Neobatrachia</taxon>
        <taxon>Ranoidea</taxon>
        <taxon>Pyxicephalidae</taxon>
        <taxon>Pyxicephalinae</taxon>
        <taxon>Pyxicephalus</taxon>
    </lineage>
</organism>
<dbReference type="SUPFAM" id="SSF57667">
    <property type="entry name" value="beta-beta-alpha zinc fingers"/>
    <property type="match status" value="4"/>
</dbReference>
<dbReference type="GO" id="GO:0006355">
    <property type="term" value="P:regulation of DNA-templated transcription"/>
    <property type="evidence" value="ECO:0007669"/>
    <property type="project" value="UniProtKB-ARBA"/>
</dbReference>
<dbReference type="FunFam" id="3.30.160.60:FF:002343">
    <property type="entry name" value="Zinc finger protein 33A"/>
    <property type="match status" value="1"/>
</dbReference>
<dbReference type="PROSITE" id="PS50157">
    <property type="entry name" value="ZINC_FINGER_C2H2_2"/>
    <property type="match status" value="5"/>
</dbReference>
<feature type="region of interest" description="Disordered" evidence="12">
    <location>
        <begin position="41"/>
        <end position="69"/>
    </location>
</feature>
<evidence type="ECO:0000313" key="15">
    <source>
        <dbReference type="Proteomes" id="UP001181693"/>
    </source>
</evidence>
<keyword evidence="8" id="KW-0238">DNA-binding</keyword>
<dbReference type="EMBL" id="DYDO01000012">
    <property type="protein sequence ID" value="DBA15598.1"/>
    <property type="molecule type" value="Genomic_DNA"/>
</dbReference>
<sequence>MPHYHQDEDLTEFKAGGVGEQEEEVYVVDDWPCKESQVLSEITTDGSSNRNIPERFPGPLYSHKSTQEGQALTHHLQVKNTEDVQVVVIQEEKEEGLAFPILIKEEDIPTEIGTDGHYIRKTAEKYLNSSLNHIIQNSEVSPGSPENFLYSSNINLGLYIADISPDSGKSTGGYRGDRLYRCSECDKSFCQNAALIRHQRNHTGEKPFPCLDCGKSFTRKSILVEHRRIHTGEKPFSCLECGKCFTQRSGLLIHRKTHRGPMKFPCSGCGNFFAPTVNTETGQIETFCASCRKTNLLPPVSPEPHGHNTKEKVILVKESGKNLLQESKVLVQQKIPVGEKRYTCAECQKSFTRKSILVEHQRIHTGEKPFSCNQCWKSFTQRSGLVIHRRIHAREKIYSCSECRCIFTQKANVLTGEESSCPDCRKSSTQKP</sequence>
<dbReference type="FunFam" id="3.30.160.60:FF:001639">
    <property type="entry name" value="Si:dkey-7i4.21"/>
    <property type="match status" value="1"/>
</dbReference>
<dbReference type="FunFam" id="3.30.160.60:FF:001442">
    <property type="entry name" value="zinc finger protein 696"/>
    <property type="match status" value="1"/>
</dbReference>
<keyword evidence="15" id="KW-1185">Reference proteome</keyword>
<keyword evidence="9" id="KW-0804">Transcription</keyword>
<keyword evidence="7" id="KW-0805">Transcription regulation</keyword>
<feature type="domain" description="C2H2-type" evidence="13">
    <location>
        <begin position="236"/>
        <end position="263"/>
    </location>
</feature>
<evidence type="ECO:0000256" key="12">
    <source>
        <dbReference type="SAM" id="MobiDB-lite"/>
    </source>
</evidence>
<name>A0AAV2ZNE8_PYXAD</name>
<comment type="subcellular location">
    <subcellularLocation>
        <location evidence="1">Nucleus</location>
    </subcellularLocation>
</comment>
<dbReference type="Proteomes" id="UP001181693">
    <property type="component" value="Unassembled WGS sequence"/>
</dbReference>
<dbReference type="SMART" id="SM00355">
    <property type="entry name" value="ZnF_C2H2"/>
    <property type="match status" value="5"/>
</dbReference>
<comment type="similarity">
    <text evidence="2">Belongs to the krueppel C2H2-type zinc-finger protein family.</text>
</comment>
<evidence type="ECO:0000256" key="10">
    <source>
        <dbReference type="ARBA" id="ARBA00023242"/>
    </source>
</evidence>
<feature type="domain" description="C2H2-type" evidence="13">
    <location>
        <begin position="370"/>
        <end position="397"/>
    </location>
</feature>